<gene>
    <name evidence="2" type="ORF">RKE40_23340</name>
</gene>
<keyword evidence="1" id="KW-0472">Membrane</keyword>
<evidence type="ECO:0000313" key="3">
    <source>
        <dbReference type="Proteomes" id="UP001254257"/>
    </source>
</evidence>
<reference evidence="2 3" key="1">
    <citation type="submission" date="2023-09" db="EMBL/GenBank/DDBJ databases">
        <title>Whole genome shotgun sequencing (WGS) of Bosea sp. ZW T0_25, isolated from stored onions (Allium cepa).</title>
        <authorList>
            <person name="Stoll D.A."/>
            <person name="Huch M."/>
        </authorList>
    </citation>
    <scope>NUCLEOTIDE SEQUENCE [LARGE SCALE GENOMIC DNA]</scope>
    <source>
        <strain evidence="2 3">ZW T0_25</strain>
    </source>
</reference>
<sequence length="79" mass="8670">MEGWAGPLGALIGFVLGWLEYKLIGGTVTAALRRTNPSKTQAEHDDYERRIRLLRAILLVLMVGGMPVLGYVIGRTLFG</sequence>
<accession>A0ABU3SDH7</accession>
<evidence type="ECO:0000256" key="1">
    <source>
        <dbReference type="SAM" id="Phobius"/>
    </source>
</evidence>
<dbReference type="Proteomes" id="UP001254257">
    <property type="component" value="Unassembled WGS sequence"/>
</dbReference>
<keyword evidence="1" id="KW-1133">Transmembrane helix</keyword>
<keyword evidence="3" id="KW-1185">Reference proteome</keyword>
<evidence type="ECO:0000313" key="2">
    <source>
        <dbReference type="EMBL" id="MDU0342841.1"/>
    </source>
</evidence>
<proteinExistence type="predicted"/>
<feature type="transmembrane region" description="Helical" evidence="1">
    <location>
        <begin position="53"/>
        <end position="73"/>
    </location>
</feature>
<feature type="transmembrane region" description="Helical" evidence="1">
    <location>
        <begin position="12"/>
        <end position="32"/>
    </location>
</feature>
<name>A0ABU3SDH7_9HYPH</name>
<keyword evidence="1" id="KW-0812">Transmembrane</keyword>
<dbReference type="EMBL" id="JAWDID010000050">
    <property type="protein sequence ID" value="MDU0342841.1"/>
    <property type="molecule type" value="Genomic_DNA"/>
</dbReference>
<organism evidence="2 3">
    <name type="scientific">Bosea rubneri</name>
    <dbReference type="NCBI Taxonomy" id="3075434"/>
    <lineage>
        <taxon>Bacteria</taxon>
        <taxon>Pseudomonadati</taxon>
        <taxon>Pseudomonadota</taxon>
        <taxon>Alphaproteobacteria</taxon>
        <taxon>Hyphomicrobiales</taxon>
        <taxon>Boseaceae</taxon>
        <taxon>Bosea</taxon>
    </lineage>
</organism>
<protein>
    <submittedName>
        <fullName evidence="2">Uncharacterized protein</fullName>
    </submittedName>
</protein>
<comment type="caution">
    <text evidence="2">The sequence shown here is derived from an EMBL/GenBank/DDBJ whole genome shotgun (WGS) entry which is preliminary data.</text>
</comment>
<dbReference type="RefSeq" id="WP_316020599.1">
    <property type="nucleotide sequence ID" value="NZ_JAWDID010000050.1"/>
</dbReference>